<proteinExistence type="predicted"/>
<sequence length="116" mass="12295">MSNPILATIECDGCTGDASIKKLNNSPLLYLHCKTCGMDRRSGKQLQAKWQAAIDGKSDLPAVIEKAESLADEWSPPAESDPENKDENSGVSGKTIAVGTIGVLSVLAMFFKAIKG</sequence>
<accession>D4ZKG4</accession>
<reference evidence="3" key="1">
    <citation type="journal article" date="2010" name="Mol. Biosyst.">
        <title>Complete genome sequence and comparative analysis of Shewanella violacea, a psychrophilic and piezophilic bacterium from deep sea floor sediments.</title>
        <authorList>
            <person name="Aono E."/>
            <person name="Baba T."/>
            <person name="Ara T."/>
            <person name="Nishi T."/>
            <person name="Nakamichi T."/>
            <person name="Inamoto E."/>
            <person name="Toyonaga H."/>
            <person name="Hasegawa M."/>
            <person name="Takai Y."/>
            <person name="Okumura Y."/>
            <person name="Baba M."/>
            <person name="Tomita M."/>
            <person name="Kato C."/>
            <person name="Oshima T."/>
            <person name="Nakasone K."/>
            <person name="Mori H."/>
        </authorList>
    </citation>
    <scope>NUCLEOTIDE SEQUENCE [LARGE SCALE GENOMIC DNA]</scope>
    <source>
        <strain evidence="3">JCM 10179 / CIP 106290 / LMG 19151 / DSS12</strain>
    </source>
</reference>
<keyword evidence="3" id="KW-1185">Reference proteome</keyword>
<evidence type="ECO:0000313" key="2">
    <source>
        <dbReference type="EMBL" id="BAJ02163.1"/>
    </source>
</evidence>
<dbReference type="AlphaFoldDB" id="D4ZKG4"/>
<dbReference type="EMBL" id="AP011177">
    <property type="protein sequence ID" value="BAJ02163.1"/>
    <property type="molecule type" value="Genomic_DNA"/>
</dbReference>
<evidence type="ECO:0000313" key="3">
    <source>
        <dbReference type="Proteomes" id="UP000002350"/>
    </source>
</evidence>
<dbReference type="OrthoDB" id="6314472at2"/>
<dbReference type="Proteomes" id="UP000002350">
    <property type="component" value="Chromosome"/>
</dbReference>
<dbReference type="eggNOG" id="ENOG502ZMT9">
    <property type="taxonomic scope" value="Bacteria"/>
</dbReference>
<dbReference type="HOGENOM" id="CLU_2095205_0_0_6"/>
<organism evidence="2 3">
    <name type="scientific">Shewanella violacea (strain JCM 10179 / CIP 106290 / LMG 19151 / DSS12)</name>
    <dbReference type="NCBI Taxonomy" id="637905"/>
    <lineage>
        <taxon>Bacteria</taxon>
        <taxon>Pseudomonadati</taxon>
        <taxon>Pseudomonadota</taxon>
        <taxon>Gammaproteobacteria</taxon>
        <taxon>Alteromonadales</taxon>
        <taxon>Shewanellaceae</taxon>
        <taxon>Shewanella</taxon>
    </lineage>
</organism>
<dbReference type="KEGG" id="svo:SVI_2192"/>
<name>D4ZKG4_SHEVD</name>
<evidence type="ECO:0000256" key="1">
    <source>
        <dbReference type="SAM" id="MobiDB-lite"/>
    </source>
</evidence>
<protein>
    <submittedName>
        <fullName evidence="2">Uncharacterized protein</fullName>
    </submittedName>
</protein>
<gene>
    <name evidence="2" type="ordered locus">SVI_2192</name>
</gene>
<dbReference type="RefSeq" id="WP_013051468.1">
    <property type="nucleotide sequence ID" value="NC_014012.1"/>
</dbReference>
<feature type="region of interest" description="Disordered" evidence="1">
    <location>
        <begin position="69"/>
        <end position="93"/>
    </location>
</feature>
<dbReference type="STRING" id="637905.SVI_2192"/>